<keyword evidence="2" id="KW-1185">Reference proteome</keyword>
<comment type="caution">
    <text evidence="1">The sequence shown here is derived from an EMBL/GenBank/DDBJ whole genome shotgun (WGS) entry which is preliminary data.</text>
</comment>
<accession>A0ACC1A6E5</accession>
<protein>
    <submittedName>
        <fullName evidence="1">Uncharacterized protein</fullName>
    </submittedName>
</protein>
<dbReference type="EMBL" id="CM047908">
    <property type="protein sequence ID" value="KAJ0081795.1"/>
    <property type="molecule type" value="Genomic_DNA"/>
</dbReference>
<evidence type="ECO:0000313" key="2">
    <source>
        <dbReference type="Proteomes" id="UP001164250"/>
    </source>
</evidence>
<dbReference type="Proteomes" id="UP001164250">
    <property type="component" value="Chromosome 12"/>
</dbReference>
<evidence type="ECO:0000313" key="1">
    <source>
        <dbReference type="EMBL" id="KAJ0081795.1"/>
    </source>
</evidence>
<name>A0ACC1A6E5_9ROSI</name>
<proteinExistence type="predicted"/>
<reference evidence="2" key="1">
    <citation type="journal article" date="2023" name="G3 (Bethesda)">
        <title>Genome assembly and association tests identify interacting loci associated with vigor, precocity, and sex in interspecific pistachio rootstocks.</title>
        <authorList>
            <person name="Palmer W."/>
            <person name="Jacygrad E."/>
            <person name="Sagayaradj S."/>
            <person name="Cavanaugh K."/>
            <person name="Han R."/>
            <person name="Bertier L."/>
            <person name="Beede B."/>
            <person name="Kafkas S."/>
            <person name="Golino D."/>
            <person name="Preece J."/>
            <person name="Michelmore R."/>
        </authorList>
    </citation>
    <scope>NUCLEOTIDE SEQUENCE [LARGE SCALE GENOMIC DNA]</scope>
</reference>
<gene>
    <name evidence="1" type="ORF">Patl1_10353</name>
</gene>
<organism evidence="1 2">
    <name type="scientific">Pistacia atlantica</name>
    <dbReference type="NCBI Taxonomy" id="434234"/>
    <lineage>
        <taxon>Eukaryota</taxon>
        <taxon>Viridiplantae</taxon>
        <taxon>Streptophyta</taxon>
        <taxon>Embryophyta</taxon>
        <taxon>Tracheophyta</taxon>
        <taxon>Spermatophyta</taxon>
        <taxon>Magnoliopsida</taxon>
        <taxon>eudicotyledons</taxon>
        <taxon>Gunneridae</taxon>
        <taxon>Pentapetalae</taxon>
        <taxon>rosids</taxon>
        <taxon>malvids</taxon>
        <taxon>Sapindales</taxon>
        <taxon>Anacardiaceae</taxon>
        <taxon>Pistacia</taxon>
    </lineage>
</organism>
<sequence>MSPTRPSRIIVTSIRGNCHLEGVKQSRKGLSQMGKEVELTSLISGKIMFYNVVQMVDTCLPHGVHAKGSKYRAELSNDGSSNGALDDDFEIESELEAGRASGNEMPYTSNGHGDEPSHLKAGMLVNNPPSRFVQEEVLKLRKMFTKFETKSNRMKGLSFHSKRPWILASLHSVVIQLWDYHMGTLIDRFDEHDRPVRGVHFHKSQPRRKFKKMVDFFLSLQMLKREYGAHVISTVPTIPYIFGYSDGSEVKVQNHVTLSSNPKQQVTASWEPTVLAIIIIPSEYVGSVITLCSERLVPGQMVVLLKFL</sequence>